<evidence type="ECO:0008006" key="3">
    <source>
        <dbReference type="Google" id="ProtNLM"/>
    </source>
</evidence>
<reference evidence="1 2" key="1">
    <citation type="submission" date="2023-07" db="EMBL/GenBank/DDBJ databases">
        <title>Novel species of Thermanaerothrix with wide hydrolytic capabilities.</title>
        <authorList>
            <person name="Zayulina K.S."/>
            <person name="Podosokorskaya O.A."/>
            <person name="Elcheninov A.G."/>
        </authorList>
    </citation>
    <scope>NUCLEOTIDE SEQUENCE [LARGE SCALE GENOMIC DNA]</scope>
    <source>
        <strain evidence="1 2">4228-RoL</strain>
    </source>
</reference>
<keyword evidence="2" id="KW-1185">Reference proteome</keyword>
<sequence>MRRSETHQFQSSNPLLSPSRLGFHYFPDTLHYTAHDLQTWLPLLMRLKVGWLVLESSPARAIPEEFIRGLIHQGITPLIQFPFSPSAPPAFKEVAPIMEAYIKWGCRYIQIFDRPNLKSTWGMSYWTHPDLTEAFVDAFLPWAQWIVKCGGNPILAPLYPGGDYWDTAFLQNVLVILERRHQYDIADNLHLSAYAWTHNHPLEWGQGGPLAWPEARPYDQNAQTQDHRGFRIFEWYEAIAQAVLERSLPIHIYQVGLPGDPLDLIHRPNSCHPTEFPATREVFFSLSSISSPVPNDYPPYLASCNFWLLAAAADSPFEAQAWFQEGKPLTPTLTQWLEPALVHSSLKGSPEISDVLERMGRPIRHYILLPPTWHIHPETISFLLTQIPAGDQPTFGTSLTEAMFAQCVTVVDPEQHPPEIFIQLKANGCEVQSVQLAPSSQFSE</sequence>
<evidence type="ECO:0000313" key="1">
    <source>
        <dbReference type="EMBL" id="MDT8896872.1"/>
    </source>
</evidence>
<evidence type="ECO:0000313" key="2">
    <source>
        <dbReference type="Proteomes" id="UP001254165"/>
    </source>
</evidence>
<accession>A0ABU3NJ48</accession>
<protein>
    <recommendedName>
        <fullName evidence="3">Glycosyl hydrolase-like 10 domain-containing protein</fullName>
    </recommendedName>
</protein>
<comment type="caution">
    <text evidence="1">The sequence shown here is derived from an EMBL/GenBank/DDBJ whole genome shotgun (WGS) entry which is preliminary data.</text>
</comment>
<dbReference type="EMBL" id="JAUHMF010000001">
    <property type="protein sequence ID" value="MDT8896872.1"/>
    <property type="molecule type" value="Genomic_DNA"/>
</dbReference>
<name>A0ABU3NJ48_9CHLR</name>
<dbReference type="Proteomes" id="UP001254165">
    <property type="component" value="Unassembled WGS sequence"/>
</dbReference>
<dbReference type="RefSeq" id="WP_315623477.1">
    <property type="nucleotide sequence ID" value="NZ_JAUHMF010000001.1"/>
</dbReference>
<proteinExistence type="predicted"/>
<organism evidence="1 2">
    <name type="scientific">Thermanaerothrix solaris</name>
    <dbReference type="NCBI Taxonomy" id="3058434"/>
    <lineage>
        <taxon>Bacteria</taxon>
        <taxon>Bacillati</taxon>
        <taxon>Chloroflexota</taxon>
        <taxon>Anaerolineae</taxon>
        <taxon>Anaerolineales</taxon>
        <taxon>Anaerolineaceae</taxon>
        <taxon>Thermanaerothrix</taxon>
    </lineage>
</organism>
<gene>
    <name evidence="1" type="ORF">QYE77_01225</name>
</gene>